<dbReference type="Gene3D" id="3.30.450.20">
    <property type="entry name" value="PAS domain"/>
    <property type="match status" value="2"/>
</dbReference>
<dbReference type="SUPFAM" id="SSF55073">
    <property type="entry name" value="Nucleotide cyclase"/>
    <property type="match status" value="1"/>
</dbReference>
<dbReference type="Gene3D" id="3.30.70.1230">
    <property type="entry name" value="Nucleotide cyclase"/>
    <property type="match status" value="1"/>
</dbReference>
<dbReference type="PROSITE" id="PS50125">
    <property type="entry name" value="GUANYLATE_CYCLASE_2"/>
    <property type="match status" value="1"/>
</dbReference>
<reference evidence="3 4" key="1">
    <citation type="submission" date="2019-08" db="EMBL/GenBank/DDBJ databases">
        <title>Prosopis cineraria nodule microbiome.</title>
        <authorList>
            <person name="Ali R."/>
            <person name="Chaluvadi S.R."/>
            <person name="Wang X."/>
        </authorList>
    </citation>
    <scope>NUCLEOTIDE SEQUENCE [LARGE SCALE GENOMIC DNA]</scope>
    <source>
        <strain evidence="3 4">BG7</strain>
        <plasmid evidence="3 4">unnamed</plasmid>
    </source>
</reference>
<keyword evidence="4" id="KW-1185">Reference proteome</keyword>
<dbReference type="KEGG" id="rgr:FZ934_23425"/>
<dbReference type="SMART" id="SM00044">
    <property type="entry name" value="CYCc"/>
    <property type="match status" value="1"/>
</dbReference>
<dbReference type="PANTHER" id="PTHR43081">
    <property type="entry name" value="ADENYLATE CYCLASE, TERMINAL-DIFFERENTIATION SPECIFIC-RELATED"/>
    <property type="match status" value="1"/>
</dbReference>
<dbReference type="EMBL" id="CP043499">
    <property type="protein sequence ID" value="QFY63245.1"/>
    <property type="molecule type" value="Genomic_DNA"/>
</dbReference>
<sequence>MGQGYWRTLRGILVTWAMPLRLHLSVIILGLLACTSLPLIFITYSQGKFAAVSTGEAQMRQLGLRVIEDYRNVFREGYSAIVAASAVPEMTTPPPYDVDTKEAFLLNVLRSSFRVDNLYAGYPDGSFVQVVDAADNAEWRADMNAPADAAYAVRTIDRSNGGPNTVWTFYGKDMRLLKRAADRDDVFDPRTRPWYTTAVGTGKAVSVGPYISASTNFLTVTVATPTASNRHVVVGADVMLVTLGDIVDISAVSEHARAYVFDQDANLIVHSDRDLMSEVRGQLRRGRAVSLADLARVDPALPAVAHLLESGGAQTGTVTHFQAGEREYLAEVFHEAVAGLGRKYTVAIVAPLSDLVGPVEERLTRNLAIAAACLTLGILAAIFISRFVSRSLYVLAEEATQLGKLEVRESRIVHSWISEVNALARALRSARHAIRTFSLYVPRELVRRIVIAGQANVGAAVRQDVTVLFTDIRDFTTISEENSPEEVVALLSEYFEGLNKIVERHGGTIVQYMGDAILAMWNAPLHDPDHVEHACHCALAMKQAVDAMNHANSLNGRPLLITRFGLHTGAAVVGSVGAEARLQYTAIGDTVNIASRLEGLNRQYGTTILVSGAIRDTVGRLFELAPVGVVSVKGRSGQTELLELRGTI</sequence>
<gene>
    <name evidence="3" type="ORF">FZ934_23425</name>
</gene>
<dbReference type="InterPro" id="IPR050697">
    <property type="entry name" value="Adenylyl/Guanylyl_Cyclase_3/4"/>
</dbReference>
<feature type="domain" description="Guanylate cyclase" evidence="2">
    <location>
        <begin position="466"/>
        <end position="598"/>
    </location>
</feature>
<protein>
    <submittedName>
        <fullName evidence="3">Adenylate/guanylate cyclase domain-containing protein</fullName>
    </submittedName>
</protein>
<dbReference type="GO" id="GO:0035556">
    <property type="term" value="P:intracellular signal transduction"/>
    <property type="evidence" value="ECO:0007669"/>
    <property type="project" value="InterPro"/>
</dbReference>
<evidence type="ECO:0000313" key="3">
    <source>
        <dbReference type="EMBL" id="QFY63245.1"/>
    </source>
</evidence>
<organism evidence="3 4">
    <name type="scientific">Rhizobium grahamii</name>
    <dbReference type="NCBI Taxonomy" id="1120045"/>
    <lineage>
        <taxon>Bacteria</taxon>
        <taxon>Pseudomonadati</taxon>
        <taxon>Pseudomonadota</taxon>
        <taxon>Alphaproteobacteria</taxon>
        <taxon>Hyphomicrobiales</taxon>
        <taxon>Rhizobiaceae</taxon>
        <taxon>Rhizobium/Agrobacterium group</taxon>
        <taxon>Rhizobium</taxon>
    </lineage>
</organism>
<keyword evidence="1" id="KW-0472">Membrane</keyword>
<dbReference type="Pfam" id="PF00211">
    <property type="entry name" value="Guanylate_cyc"/>
    <property type="match status" value="1"/>
</dbReference>
<keyword evidence="1" id="KW-0812">Transmembrane</keyword>
<feature type="transmembrane region" description="Helical" evidence="1">
    <location>
        <begin position="20"/>
        <end position="44"/>
    </location>
</feature>
<keyword evidence="1" id="KW-1133">Transmembrane helix</keyword>
<dbReference type="AlphaFoldDB" id="A0A5Q0CD38"/>
<name>A0A5Q0CD38_9HYPH</name>
<proteinExistence type="predicted"/>
<dbReference type="Proteomes" id="UP000326881">
    <property type="component" value="Plasmid unnamed"/>
</dbReference>
<dbReference type="InterPro" id="IPR029787">
    <property type="entry name" value="Nucleotide_cyclase"/>
</dbReference>
<evidence type="ECO:0000313" key="4">
    <source>
        <dbReference type="Proteomes" id="UP000326881"/>
    </source>
</evidence>
<dbReference type="PANTHER" id="PTHR43081:SF1">
    <property type="entry name" value="ADENYLATE CYCLASE, TERMINAL-DIFFERENTIATION SPECIFIC"/>
    <property type="match status" value="1"/>
</dbReference>
<dbReference type="InterPro" id="IPR001054">
    <property type="entry name" value="A/G_cyclase"/>
</dbReference>
<dbReference type="CDD" id="cd07302">
    <property type="entry name" value="CHD"/>
    <property type="match status" value="1"/>
</dbReference>
<dbReference type="GO" id="GO:0004016">
    <property type="term" value="F:adenylate cyclase activity"/>
    <property type="evidence" value="ECO:0007669"/>
    <property type="project" value="UniProtKB-ARBA"/>
</dbReference>
<dbReference type="GO" id="GO:0009190">
    <property type="term" value="P:cyclic nucleotide biosynthetic process"/>
    <property type="evidence" value="ECO:0007669"/>
    <property type="project" value="InterPro"/>
</dbReference>
<evidence type="ECO:0000256" key="1">
    <source>
        <dbReference type="SAM" id="Phobius"/>
    </source>
</evidence>
<evidence type="ECO:0000259" key="2">
    <source>
        <dbReference type="PROSITE" id="PS50125"/>
    </source>
</evidence>
<dbReference type="PROSITE" id="PS51257">
    <property type="entry name" value="PROKAR_LIPOPROTEIN"/>
    <property type="match status" value="1"/>
</dbReference>
<dbReference type="OrthoDB" id="9789782at2"/>
<geneLocation type="plasmid" evidence="3 4">
    <name>unnamed</name>
</geneLocation>
<accession>A0A5Q0CD38</accession>
<keyword evidence="3" id="KW-0614">Plasmid</keyword>